<dbReference type="GO" id="GO:0019825">
    <property type="term" value="F:oxygen binding"/>
    <property type="evidence" value="ECO:0007669"/>
    <property type="project" value="InterPro"/>
</dbReference>
<dbReference type="Pfam" id="PF01152">
    <property type="entry name" value="Bac_globin"/>
    <property type="match status" value="1"/>
</dbReference>
<dbReference type="SUPFAM" id="SSF46458">
    <property type="entry name" value="Globin-like"/>
    <property type="match status" value="1"/>
</dbReference>
<dbReference type="AlphaFoldDB" id="A0A1E1F306"/>
<dbReference type="KEGG" id="sclo:SCLO_1018020"/>
<gene>
    <name evidence="5" type="ORF">SCLO_1018020</name>
</gene>
<accession>A0A1E1F306</accession>
<dbReference type="OrthoDB" id="25954at2"/>
<reference evidence="5 6" key="1">
    <citation type="submission" date="2016-10" db="EMBL/GenBank/DDBJ databases">
        <title>Complete Genome Sequence of the Nonylphenol-Degrading Bacterium Sphingobium cloacae JCM 10874T.</title>
        <authorList>
            <person name="Ootsuka M."/>
            <person name="Nishizawa T."/>
            <person name="Ohta H."/>
        </authorList>
    </citation>
    <scope>NUCLEOTIDE SEQUENCE [LARGE SCALE GENOMIC DNA]</scope>
    <source>
        <strain evidence="5 6">JCM 10874</strain>
    </source>
</reference>
<dbReference type="EMBL" id="AP017655">
    <property type="protein sequence ID" value="BAV64842.1"/>
    <property type="molecule type" value="Genomic_DNA"/>
</dbReference>
<keyword evidence="6" id="KW-1185">Reference proteome</keyword>
<evidence type="ECO:0000256" key="2">
    <source>
        <dbReference type="ARBA" id="ARBA00022617"/>
    </source>
</evidence>
<dbReference type="GO" id="GO:0046872">
    <property type="term" value="F:metal ion binding"/>
    <property type="evidence" value="ECO:0007669"/>
    <property type="project" value="UniProtKB-KW"/>
</dbReference>
<dbReference type="Gene3D" id="1.10.490.10">
    <property type="entry name" value="Globins"/>
    <property type="match status" value="1"/>
</dbReference>
<dbReference type="Proteomes" id="UP000218272">
    <property type="component" value="Chromosome SCLO_1"/>
</dbReference>
<keyword evidence="2" id="KW-0349">Heme</keyword>
<dbReference type="RefSeq" id="WP_066517254.1">
    <property type="nucleotide sequence ID" value="NZ_AP017655.1"/>
</dbReference>
<evidence type="ECO:0000313" key="5">
    <source>
        <dbReference type="EMBL" id="BAV64842.1"/>
    </source>
</evidence>
<evidence type="ECO:0000256" key="4">
    <source>
        <dbReference type="ARBA" id="ARBA00023004"/>
    </source>
</evidence>
<proteinExistence type="predicted"/>
<evidence type="ECO:0000313" key="6">
    <source>
        <dbReference type="Proteomes" id="UP000218272"/>
    </source>
</evidence>
<evidence type="ECO:0000256" key="1">
    <source>
        <dbReference type="ARBA" id="ARBA00022448"/>
    </source>
</evidence>
<organism evidence="5 6">
    <name type="scientific">Sphingobium cloacae</name>
    <dbReference type="NCBI Taxonomy" id="120107"/>
    <lineage>
        <taxon>Bacteria</taxon>
        <taxon>Pseudomonadati</taxon>
        <taxon>Pseudomonadota</taxon>
        <taxon>Alphaproteobacteria</taxon>
        <taxon>Sphingomonadales</taxon>
        <taxon>Sphingomonadaceae</taxon>
        <taxon>Sphingobium</taxon>
    </lineage>
</organism>
<evidence type="ECO:0000256" key="3">
    <source>
        <dbReference type="ARBA" id="ARBA00022723"/>
    </source>
</evidence>
<dbReference type="GO" id="GO:0020037">
    <property type="term" value="F:heme binding"/>
    <property type="evidence" value="ECO:0007669"/>
    <property type="project" value="InterPro"/>
</dbReference>
<dbReference type="InterPro" id="IPR001486">
    <property type="entry name" value="Hemoglobin_trunc"/>
</dbReference>
<dbReference type="InterPro" id="IPR009050">
    <property type="entry name" value="Globin-like_sf"/>
</dbReference>
<name>A0A1E1F306_9SPHN</name>
<sequence length="135" mass="15239">MAGLRMDESGLGRLVDAFYARIREDEALGPIFNDAVEDWPEHIEKLTAFWSSVMLASGRYKGQPVPAHNKHRERISPALFDRWLALWARTTDEMMEPQAARALQDKAARIAESLQLALFFRLDRTDSPGCVAALP</sequence>
<protein>
    <submittedName>
        <fullName evidence="5">Sec-independent protein translocase</fullName>
    </submittedName>
</protein>
<dbReference type="InterPro" id="IPR012292">
    <property type="entry name" value="Globin/Proto"/>
</dbReference>
<dbReference type="CDD" id="cd08916">
    <property type="entry name" value="TrHb3_P"/>
    <property type="match status" value="1"/>
</dbReference>
<keyword evidence="3" id="KW-0479">Metal-binding</keyword>
<keyword evidence="4" id="KW-0408">Iron</keyword>
<keyword evidence="1" id="KW-0813">Transport</keyword>